<feature type="domain" description="GGDEF" evidence="5">
    <location>
        <begin position="319"/>
        <end position="452"/>
    </location>
</feature>
<dbReference type="SUPFAM" id="SSF55785">
    <property type="entry name" value="PYP-like sensor domain (PAS domain)"/>
    <property type="match status" value="2"/>
</dbReference>
<dbReference type="STRING" id="64969.SAMN02745127_01651"/>
<organism evidence="6 7">
    <name type="scientific">Oceanospirillum multiglobuliferum</name>
    <dbReference type="NCBI Taxonomy" id="64969"/>
    <lineage>
        <taxon>Bacteria</taxon>
        <taxon>Pseudomonadati</taxon>
        <taxon>Pseudomonadota</taxon>
        <taxon>Gammaproteobacteria</taxon>
        <taxon>Oceanospirillales</taxon>
        <taxon>Oceanospirillaceae</taxon>
        <taxon>Oceanospirillum</taxon>
    </lineage>
</organism>
<feature type="transmembrane region" description="Helical" evidence="2">
    <location>
        <begin position="6"/>
        <end position="23"/>
    </location>
</feature>
<dbReference type="FunFam" id="3.30.70.270:FF:000001">
    <property type="entry name" value="Diguanylate cyclase domain protein"/>
    <property type="match status" value="1"/>
</dbReference>
<dbReference type="PROSITE" id="PS50112">
    <property type="entry name" value="PAS"/>
    <property type="match status" value="2"/>
</dbReference>
<evidence type="ECO:0000259" key="5">
    <source>
        <dbReference type="PROSITE" id="PS50887"/>
    </source>
</evidence>
<dbReference type="AlphaFoldDB" id="A0A1V4T5G8"/>
<dbReference type="InterPro" id="IPR052163">
    <property type="entry name" value="DGC-Regulatory_Protein"/>
</dbReference>
<dbReference type="Proteomes" id="UP000191418">
    <property type="component" value="Unassembled WGS sequence"/>
</dbReference>
<keyword evidence="2" id="KW-1133">Transmembrane helix</keyword>
<dbReference type="Pfam" id="PF13426">
    <property type="entry name" value="PAS_9"/>
    <property type="match status" value="2"/>
</dbReference>
<dbReference type="InterPro" id="IPR000700">
    <property type="entry name" value="PAS-assoc_C"/>
</dbReference>
<feature type="domain" description="PAS" evidence="3">
    <location>
        <begin position="43"/>
        <end position="113"/>
    </location>
</feature>
<evidence type="ECO:0000313" key="6">
    <source>
        <dbReference type="EMBL" id="OPX55419.1"/>
    </source>
</evidence>
<dbReference type="SMART" id="SM00267">
    <property type="entry name" value="GGDEF"/>
    <property type="match status" value="1"/>
</dbReference>
<proteinExistence type="predicted"/>
<dbReference type="CDD" id="cd01949">
    <property type="entry name" value="GGDEF"/>
    <property type="match status" value="1"/>
</dbReference>
<evidence type="ECO:0008006" key="8">
    <source>
        <dbReference type="Google" id="ProtNLM"/>
    </source>
</evidence>
<dbReference type="GO" id="GO:0003824">
    <property type="term" value="F:catalytic activity"/>
    <property type="evidence" value="ECO:0007669"/>
    <property type="project" value="UniProtKB-ARBA"/>
</dbReference>
<dbReference type="InterPro" id="IPR000014">
    <property type="entry name" value="PAS"/>
</dbReference>
<protein>
    <recommendedName>
        <fullName evidence="8">Diguanylate cyclase</fullName>
    </recommendedName>
</protein>
<dbReference type="InterPro" id="IPR000160">
    <property type="entry name" value="GGDEF_dom"/>
</dbReference>
<keyword evidence="7" id="KW-1185">Reference proteome</keyword>
<feature type="domain" description="PAS" evidence="3">
    <location>
        <begin position="162"/>
        <end position="220"/>
    </location>
</feature>
<dbReference type="InterPro" id="IPR035965">
    <property type="entry name" value="PAS-like_dom_sf"/>
</dbReference>
<dbReference type="InterPro" id="IPR043128">
    <property type="entry name" value="Rev_trsase/Diguanyl_cyclase"/>
</dbReference>
<dbReference type="SMART" id="SM00086">
    <property type="entry name" value="PAC"/>
    <property type="match status" value="1"/>
</dbReference>
<dbReference type="NCBIfam" id="TIGR00254">
    <property type="entry name" value="GGDEF"/>
    <property type="match status" value="1"/>
</dbReference>
<dbReference type="Pfam" id="PF00990">
    <property type="entry name" value="GGDEF"/>
    <property type="match status" value="1"/>
</dbReference>
<evidence type="ECO:0000256" key="2">
    <source>
        <dbReference type="SAM" id="Phobius"/>
    </source>
</evidence>
<keyword evidence="2" id="KW-0812">Transmembrane</keyword>
<dbReference type="Gene3D" id="3.30.70.270">
    <property type="match status" value="1"/>
</dbReference>
<comment type="cofactor">
    <cofactor evidence="1">
        <name>Mg(2+)</name>
        <dbReference type="ChEBI" id="CHEBI:18420"/>
    </cofactor>
</comment>
<dbReference type="EMBL" id="MTSM01000009">
    <property type="protein sequence ID" value="OPX55419.1"/>
    <property type="molecule type" value="Genomic_DNA"/>
</dbReference>
<dbReference type="InterPro" id="IPR001610">
    <property type="entry name" value="PAC"/>
</dbReference>
<dbReference type="NCBIfam" id="TIGR00229">
    <property type="entry name" value="sensory_box"/>
    <property type="match status" value="2"/>
</dbReference>
<dbReference type="Gene3D" id="3.30.450.20">
    <property type="entry name" value="PAS domain"/>
    <property type="match status" value="2"/>
</dbReference>
<dbReference type="PANTHER" id="PTHR46663:SF3">
    <property type="entry name" value="SLL0267 PROTEIN"/>
    <property type="match status" value="1"/>
</dbReference>
<dbReference type="SMART" id="SM00091">
    <property type="entry name" value="PAS"/>
    <property type="match status" value="2"/>
</dbReference>
<dbReference type="CDD" id="cd00130">
    <property type="entry name" value="PAS"/>
    <property type="match status" value="2"/>
</dbReference>
<evidence type="ECO:0000313" key="7">
    <source>
        <dbReference type="Proteomes" id="UP000191418"/>
    </source>
</evidence>
<dbReference type="PROSITE" id="PS50113">
    <property type="entry name" value="PAC"/>
    <property type="match status" value="1"/>
</dbReference>
<dbReference type="PANTHER" id="PTHR46663">
    <property type="entry name" value="DIGUANYLATE CYCLASE DGCT-RELATED"/>
    <property type="match status" value="1"/>
</dbReference>
<keyword evidence="2" id="KW-0472">Membrane</keyword>
<feature type="domain" description="PAC" evidence="4">
    <location>
        <begin position="235"/>
        <end position="287"/>
    </location>
</feature>
<comment type="caution">
    <text evidence="6">The sequence shown here is derived from an EMBL/GenBank/DDBJ whole genome shotgun (WGS) entry which is preliminary data.</text>
</comment>
<gene>
    <name evidence="6" type="ORF">BTE48_08480</name>
</gene>
<evidence type="ECO:0000259" key="4">
    <source>
        <dbReference type="PROSITE" id="PS50113"/>
    </source>
</evidence>
<sequence length="462" mass="51484">MGEGLRGVLLISLLVSIVVYLLLNSRFSAIRMASQLLEQFAESETRYKSLFELSPEAVIIHRQGQVLLVNKAAQHLLGAESPGLLIARNVLDFVHPDSKAEVLARMKESSDKPLPFTEEKLVRLDGTDFLAEVTSAAIHFEGKPATQVLFRDISSEQAARYEAQISRAVFKHTHEPMMVTDAKGQIILVNAAFTQVTGYESLDVQHENASILSSGYHDESFYLAMWDELKAEGQWEGEITNRRKNGEIYIQRAHMSAIKGFQNQVTHYICVMSDITEQKRELESIRFQALHDPLTHLPNRILFISEVKKAISSAKNNKQQCAVLFIDLDGFKPVNDNYGHLVGDKLLKALAKKLSGAVKHDDMVSRVGGDEFLVLLRNIDDEHGAMTVAERLIALVKEPLLIDGISLHLGASIGGAIYPDHALNELELIDLADQAMYQVKRTDKGRAHLCTPVNRANTIITE</sequence>
<reference evidence="6 7" key="1">
    <citation type="submission" date="2017-01" db="EMBL/GenBank/DDBJ databases">
        <title>Genome Sequencing of a Marine Spirillum, Oceanospirillum multiglobuliferum ATCC 33336, from Japan.</title>
        <authorList>
            <person name="Carney J.G."/>
            <person name="Trachtenberg A.M."/>
            <person name="Rheaume B.A."/>
            <person name="Linnane J.D."/>
            <person name="Pitts N.L."/>
            <person name="Mykles D.L."/>
            <person name="Maclea K.S."/>
        </authorList>
    </citation>
    <scope>NUCLEOTIDE SEQUENCE [LARGE SCALE GENOMIC DNA]</scope>
    <source>
        <strain evidence="6 7">ATCC 33336</strain>
    </source>
</reference>
<evidence type="ECO:0000259" key="3">
    <source>
        <dbReference type="PROSITE" id="PS50112"/>
    </source>
</evidence>
<dbReference type="SUPFAM" id="SSF55073">
    <property type="entry name" value="Nucleotide cyclase"/>
    <property type="match status" value="1"/>
</dbReference>
<evidence type="ECO:0000256" key="1">
    <source>
        <dbReference type="ARBA" id="ARBA00001946"/>
    </source>
</evidence>
<dbReference type="InterPro" id="IPR029787">
    <property type="entry name" value="Nucleotide_cyclase"/>
</dbReference>
<accession>A0A1V4T5G8</accession>
<name>A0A1V4T5G8_9GAMM</name>
<dbReference type="PROSITE" id="PS50887">
    <property type="entry name" value="GGDEF"/>
    <property type="match status" value="1"/>
</dbReference>